<accession>A0A9D1VSQ7</accession>
<protein>
    <submittedName>
        <fullName evidence="2">DUF5050 domain-containing protein</fullName>
    </submittedName>
</protein>
<sequence length="838" mass="95074">MIQQQTIADLTEGRLSDEAEGTAAGGIIECPFCAYPVPVRGDQARVRCPSCGNNISVSASRPDPREDIARKVAEIKTLTAAQAHIDYVFSTFDWDAFNRNASVYSIPEIDALLSNMRIANGDNPDLWKLCFAYESRCIESKLDGIGAIRDEIVEKYMRGDDPESCYNEYDSLYESVDILRSKRAELVDSLLRYVSFAEKYGLAEGEGAAWKAKAAALGERIGALDLVGDLRELPAVAEKLREQSEAVEKAYAEAGINAPAEYEAAVRAYERKDYDGAAERFARIPEFCDARDYMERINSVFVLGRKYFYMNGRIFFYNDGLCYEKDRLVDDLLPETLPFVSYIGCYGSKFFYMAQNDSRPAIYYKRLDVREAKKKKKVKASGVPNASADKREMQNRMKIAHCVSAYGTLEYVGTPDSHPELRIYRAKYDPVREAAAKAQFCKANGFASKLKVGKKQTCTDWGDLLAFDMKSCAFRILAEGVLRVKAIHGNAIYYVAYGLDLKKNGVVQAFGDESLYSCDLATGATRRLLNGDSSIEEFCSDRSIVFTRTDHGENNLTIYTKQNADNAPEIRIVKNVYKYYRMIGGKIYFLMGNEKIKSLCSVNLDGSDRREVMKYMLDIEFTLGDWIYVTRGDASSQFCTLYRISIEGGEPQKVAFGIRRRDLDAPLIQNGYLYYTDNENDLCRVRLNGTGKQALVQGVWSIVLIKYGKVFYLSDDGQDNGHNVYSLYEMDLDGSNRNKLVYNIESLCKIDDRRLLYVRENRLDSKREVYAYVQDEKLNALISKIYYKYDKKKKYPHNIYRSISVFDCETGSVKQLAFDCSYPDPKALKLEMKEVLKG</sequence>
<name>A0A9D1VSQ7_9FIRM</name>
<evidence type="ECO:0000259" key="1">
    <source>
        <dbReference type="Pfam" id="PF16472"/>
    </source>
</evidence>
<gene>
    <name evidence="2" type="ORF">H9737_01190</name>
</gene>
<dbReference type="Pfam" id="PF16472">
    <property type="entry name" value="DUF5050"/>
    <property type="match status" value="1"/>
</dbReference>
<reference evidence="2" key="1">
    <citation type="journal article" date="2021" name="PeerJ">
        <title>Extensive microbial diversity within the chicken gut microbiome revealed by metagenomics and culture.</title>
        <authorList>
            <person name="Gilroy R."/>
            <person name="Ravi A."/>
            <person name="Getino M."/>
            <person name="Pursley I."/>
            <person name="Horton D.L."/>
            <person name="Alikhan N.F."/>
            <person name="Baker D."/>
            <person name="Gharbi K."/>
            <person name="Hall N."/>
            <person name="Watson M."/>
            <person name="Adriaenssens E.M."/>
            <person name="Foster-Nyarko E."/>
            <person name="Jarju S."/>
            <person name="Secka A."/>
            <person name="Antonio M."/>
            <person name="Oren A."/>
            <person name="Chaudhuri R.R."/>
            <person name="La Ragione R."/>
            <person name="Hildebrand F."/>
            <person name="Pallen M.J."/>
        </authorList>
    </citation>
    <scope>NUCLEOTIDE SEQUENCE</scope>
    <source>
        <strain evidence="2">26628</strain>
    </source>
</reference>
<dbReference type="AlphaFoldDB" id="A0A9D1VSQ7"/>
<reference evidence="2" key="2">
    <citation type="submission" date="2021-04" db="EMBL/GenBank/DDBJ databases">
        <authorList>
            <person name="Gilroy R."/>
        </authorList>
    </citation>
    <scope>NUCLEOTIDE SEQUENCE</scope>
    <source>
        <strain evidence="2">26628</strain>
    </source>
</reference>
<proteinExistence type="predicted"/>
<organism evidence="2 3">
    <name type="scientific">Candidatus Borkfalkia faecigallinarum</name>
    <dbReference type="NCBI Taxonomy" id="2838509"/>
    <lineage>
        <taxon>Bacteria</taxon>
        <taxon>Bacillati</taxon>
        <taxon>Bacillota</taxon>
        <taxon>Clostridia</taxon>
        <taxon>Christensenellales</taxon>
        <taxon>Christensenellaceae</taxon>
        <taxon>Candidatus Borkfalkia</taxon>
    </lineage>
</organism>
<dbReference type="Proteomes" id="UP000824249">
    <property type="component" value="Unassembled WGS sequence"/>
</dbReference>
<evidence type="ECO:0000313" key="3">
    <source>
        <dbReference type="Proteomes" id="UP000824249"/>
    </source>
</evidence>
<dbReference type="InterPro" id="IPR032485">
    <property type="entry name" value="LRP1-like_beta_prop"/>
</dbReference>
<feature type="domain" description="Prolow-density lipoprotein receptor-related protein 1-like beta-propeller" evidence="1">
    <location>
        <begin position="487"/>
        <end position="654"/>
    </location>
</feature>
<dbReference type="EMBL" id="DXFD01000016">
    <property type="protein sequence ID" value="HIX46289.1"/>
    <property type="molecule type" value="Genomic_DNA"/>
</dbReference>
<evidence type="ECO:0000313" key="2">
    <source>
        <dbReference type="EMBL" id="HIX46289.1"/>
    </source>
</evidence>
<comment type="caution">
    <text evidence="2">The sequence shown here is derived from an EMBL/GenBank/DDBJ whole genome shotgun (WGS) entry which is preliminary data.</text>
</comment>
<dbReference type="SUPFAM" id="SSF69304">
    <property type="entry name" value="Tricorn protease N-terminal domain"/>
    <property type="match status" value="1"/>
</dbReference>